<evidence type="ECO:0000256" key="14">
    <source>
        <dbReference type="ARBA" id="ARBA00023137"/>
    </source>
</evidence>
<keyword evidence="5" id="KW-1003">Cell membrane</keyword>
<comment type="catalytic activity">
    <reaction evidence="15">
        <text>L-tyrosyl-[protein] + ATP = O-phospho-L-tyrosyl-[protein] + ADP + H(+)</text>
        <dbReference type="Rhea" id="RHEA:10596"/>
        <dbReference type="Rhea" id="RHEA-COMP:10136"/>
        <dbReference type="Rhea" id="RHEA-COMP:20101"/>
        <dbReference type="ChEBI" id="CHEBI:15378"/>
        <dbReference type="ChEBI" id="CHEBI:30616"/>
        <dbReference type="ChEBI" id="CHEBI:46858"/>
        <dbReference type="ChEBI" id="CHEBI:61978"/>
        <dbReference type="ChEBI" id="CHEBI:456216"/>
        <dbReference type="EC" id="2.7.10.2"/>
    </reaction>
</comment>
<evidence type="ECO:0000256" key="1">
    <source>
        <dbReference type="ARBA" id="ARBA00004429"/>
    </source>
</evidence>
<evidence type="ECO:0000256" key="10">
    <source>
        <dbReference type="ARBA" id="ARBA00022777"/>
    </source>
</evidence>
<evidence type="ECO:0000259" key="18">
    <source>
        <dbReference type="Pfam" id="PF13614"/>
    </source>
</evidence>
<dbReference type="SUPFAM" id="SSF52540">
    <property type="entry name" value="P-loop containing nucleoside triphosphate hydrolases"/>
    <property type="match status" value="1"/>
</dbReference>
<keyword evidence="21" id="KW-1185">Reference proteome</keyword>
<evidence type="ECO:0000256" key="16">
    <source>
        <dbReference type="SAM" id="Phobius"/>
    </source>
</evidence>
<dbReference type="RefSeq" id="WP_121847707.1">
    <property type="nucleotide sequence ID" value="NZ_CP032050.1"/>
</dbReference>
<keyword evidence="10" id="KW-0418">Kinase</keyword>
<dbReference type="PANTHER" id="PTHR32309">
    <property type="entry name" value="TYROSINE-PROTEIN KINASE"/>
    <property type="match status" value="1"/>
</dbReference>
<dbReference type="Pfam" id="PF02706">
    <property type="entry name" value="Wzz"/>
    <property type="match status" value="1"/>
</dbReference>
<dbReference type="Gene3D" id="3.40.50.300">
    <property type="entry name" value="P-loop containing nucleotide triphosphate hydrolases"/>
    <property type="match status" value="1"/>
</dbReference>
<evidence type="ECO:0000256" key="5">
    <source>
        <dbReference type="ARBA" id="ARBA00022475"/>
    </source>
</evidence>
<name>A0A3G2L327_9FLAO</name>
<evidence type="ECO:0000256" key="13">
    <source>
        <dbReference type="ARBA" id="ARBA00023136"/>
    </source>
</evidence>
<organism evidence="20 21">
    <name type="scientific">Euzebyella marina</name>
    <dbReference type="NCBI Taxonomy" id="1761453"/>
    <lineage>
        <taxon>Bacteria</taxon>
        <taxon>Pseudomonadati</taxon>
        <taxon>Bacteroidota</taxon>
        <taxon>Flavobacteriia</taxon>
        <taxon>Flavobacteriales</taxon>
        <taxon>Flavobacteriaceae</taxon>
        <taxon>Euzebyella</taxon>
    </lineage>
</organism>
<feature type="transmembrane region" description="Helical" evidence="16">
    <location>
        <begin position="496"/>
        <end position="515"/>
    </location>
</feature>
<dbReference type="EMBL" id="CP032050">
    <property type="protein sequence ID" value="AYN66655.1"/>
    <property type="molecule type" value="Genomic_DNA"/>
</dbReference>
<gene>
    <name evidence="20" type="ORF">D1013_04290</name>
</gene>
<keyword evidence="8 16" id="KW-0812">Transmembrane</keyword>
<evidence type="ECO:0000256" key="6">
    <source>
        <dbReference type="ARBA" id="ARBA00022519"/>
    </source>
</evidence>
<evidence type="ECO:0000256" key="4">
    <source>
        <dbReference type="ARBA" id="ARBA00011903"/>
    </source>
</evidence>
<proteinExistence type="inferred from homology"/>
<evidence type="ECO:0000256" key="7">
    <source>
        <dbReference type="ARBA" id="ARBA00022679"/>
    </source>
</evidence>
<dbReference type="AlphaFoldDB" id="A0A3G2L327"/>
<dbReference type="InterPro" id="IPR027417">
    <property type="entry name" value="P-loop_NTPase"/>
</dbReference>
<feature type="transmembrane region" description="Helical" evidence="16">
    <location>
        <begin position="26"/>
        <end position="45"/>
    </location>
</feature>
<evidence type="ECO:0000256" key="15">
    <source>
        <dbReference type="ARBA" id="ARBA00051245"/>
    </source>
</evidence>
<comment type="similarity">
    <text evidence="2">Belongs to the CpsD/CapB family.</text>
</comment>
<keyword evidence="7" id="KW-0808">Transferase</keyword>
<evidence type="ECO:0000256" key="2">
    <source>
        <dbReference type="ARBA" id="ARBA00007316"/>
    </source>
</evidence>
<keyword evidence="11" id="KW-0067">ATP-binding</keyword>
<reference evidence="20 21" key="1">
    <citation type="submission" date="2018-08" db="EMBL/GenBank/DDBJ databases">
        <title>The reduced genetic potential of extracellular carbohydrate catabolism in Euzebyella marina RN62, a Flavobacteriia bacterium isolated from the hadal water.</title>
        <authorList>
            <person name="Xue C."/>
        </authorList>
    </citation>
    <scope>NUCLEOTIDE SEQUENCE [LARGE SCALE GENOMIC DNA]</scope>
    <source>
        <strain evidence="20 21">RN62</strain>
    </source>
</reference>
<dbReference type="OrthoDB" id="9794577at2"/>
<feature type="domain" description="Tyrosine-protein kinase G-rich" evidence="19">
    <location>
        <begin position="438"/>
        <end position="516"/>
    </location>
</feature>
<feature type="domain" description="AAA" evidence="18">
    <location>
        <begin position="590"/>
        <end position="713"/>
    </location>
</feature>
<dbReference type="InterPro" id="IPR005702">
    <property type="entry name" value="Wzc-like_C"/>
</dbReference>
<protein>
    <recommendedName>
        <fullName evidence="4">non-specific protein-tyrosine kinase</fullName>
        <ecNumber evidence="4">2.7.10.2</ecNumber>
    </recommendedName>
</protein>
<dbReference type="CDD" id="cd05387">
    <property type="entry name" value="BY-kinase"/>
    <property type="match status" value="1"/>
</dbReference>
<evidence type="ECO:0000259" key="19">
    <source>
        <dbReference type="Pfam" id="PF13807"/>
    </source>
</evidence>
<sequence length="767" mass="86392">MTEFDKGFSEREEKNLGKIFFKYLKYWPWFSLGVVLCLLAVFLYLRYAAQTQFEVTSTILVKNKDQGQGAVENESIKSLGLIKNNYNVADEIGILSSSGLMEKVVNQMGLDVSFFIEGNIRDVEVYGDDVPLKILVDKTESKVIYDEPIYISIVDESNYEIKASLEGVDYNETHVFGDLVNAPFATFTINLKPEVEFEHSDKPLYFVLRNTDIVVNEFLESLSVNRVNETGDLLGLSFLSNNKVKGEDIVAGLIEAYVQEMIKHENELAENTIKMIDDRIKLLSGEISGVERTVEEFKTRNDLTNVSSNADVYIEQANDYKRMIADYQTQINVMESIEEYLSRGNSDTPIPGALSSNDPALVSIIEQYNQTLFEKKQLSQSASSSNPLILNMNRNLQELSSAILENVRSAKNGLIIAMRNLQSNANKYDAQIAKVPAMERQLLDISREQSTKEGLYLYLLRKREEEVLSLAAPVSSTRIVSLPKASMYPVAPNKTALYLGGFLLGLFLPFSIIYAKDILSNKVTNVEELEALVSAPVLGEISKNPKKGLIDFSQDSRTPTAELFQLLRFNLEYFNKTDKNQVVLVTSSIKGEGKTFIASNLAVTLAFNGEKVAVLSFDLREPQLIENLMMNKRSPGITDFILNREYEVDDIVQKHKTIENLYVIPPGESVQYVGRLMLSEKVGQLINHLRNEFDRIIIDTPPVGLISDAYALNKFIDSTLYIVRKDYTGKDHLKILERISHMKKLKNTMVVLNGTETLSAYGYQSGV</sequence>
<dbReference type="Pfam" id="PF13807">
    <property type="entry name" value="GNVR"/>
    <property type="match status" value="1"/>
</dbReference>
<keyword evidence="9" id="KW-0547">Nucleotide-binding</keyword>
<dbReference type="InterPro" id="IPR032807">
    <property type="entry name" value="GNVR"/>
</dbReference>
<dbReference type="GO" id="GO:0004713">
    <property type="term" value="F:protein tyrosine kinase activity"/>
    <property type="evidence" value="ECO:0007669"/>
    <property type="project" value="TreeGrafter"/>
</dbReference>
<evidence type="ECO:0000256" key="12">
    <source>
        <dbReference type="ARBA" id="ARBA00022989"/>
    </source>
</evidence>
<evidence type="ECO:0000313" key="21">
    <source>
        <dbReference type="Proteomes" id="UP000276309"/>
    </source>
</evidence>
<dbReference type="Proteomes" id="UP000276309">
    <property type="component" value="Chromosome"/>
</dbReference>
<dbReference type="Pfam" id="PF13614">
    <property type="entry name" value="AAA_31"/>
    <property type="match status" value="1"/>
</dbReference>
<keyword evidence="13 16" id="KW-0472">Membrane</keyword>
<comment type="subcellular location">
    <subcellularLocation>
        <location evidence="1">Cell inner membrane</location>
        <topology evidence="1">Multi-pass membrane protein</topology>
    </subcellularLocation>
</comment>
<dbReference type="PANTHER" id="PTHR32309:SF13">
    <property type="entry name" value="FERRIC ENTEROBACTIN TRANSPORT PROTEIN FEPE"/>
    <property type="match status" value="1"/>
</dbReference>
<dbReference type="InterPro" id="IPR050445">
    <property type="entry name" value="Bact_polysacc_biosynth/exp"/>
</dbReference>
<keyword evidence="6" id="KW-0997">Cell inner membrane</keyword>
<evidence type="ECO:0000313" key="20">
    <source>
        <dbReference type="EMBL" id="AYN66655.1"/>
    </source>
</evidence>
<keyword evidence="12 16" id="KW-1133">Transmembrane helix</keyword>
<dbReference type="InterPro" id="IPR003856">
    <property type="entry name" value="LPS_length_determ_N"/>
</dbReference>
<evidence type="ECO:0000256" key="11">
    <source>
        <dbReference type="ARBA" id="ARBA00022840"/>
    </source>
</evidence>
<feature type="domain" description="Polysaccharide chain length determinant N-terminal" evidence="17">
    <location>
        <begin position="15"/>
        <end position="107"/>
    </location>
</feature>
<evidence type="ECO:0000256" key="9">
    <source>
        <dbReference type="ARBA" id="ARBA00022741"/>
    </source>
</evidence>
<dbReference type="GO" id="GO:0005886">
    <property type="term" value="C:plasma membrane"/>
    <property type="evidence" value="ECO:0007669"/>
    <property type="project" value="UniProtKB-SubCell"/>
</dbReference>
<dbReference type="InterPro" id="IPR025669">
    <property type="entry name" value="AAA_dom"/>
</dbReference>
<evidence type="ECO:0000259" key="17">
    <source>
        <dbReference type="Pfam" id="PF02706"/>
    </source>
</evidence>
<comment type="similarity">
    <text evidence="3">Belongs to the etk/wzc family.</text>
</comment>
<keyword evidence="14" id="KW-0829">Tyrosine-protein kinase</keyword>
<evidence type="ECO:0000256" key="8">
    <source>
        <dbReference type="ARBA" id="ARBA00022692"/>
    </source>
</evidence>
<evidence type="ECO:0000256" key="3">
    <source>
        <dbReference type="ARBA" id="ARBA00008883"/>
    </source>
</evidence>
<dbReference type="KEGG" id="emar:D1013_04290"/>
<accession>A0A3G2L327</accession>
<dbReference type="EC" id="2.7.10.2" evidence="4"/>